<dbReference type="Pfam" id="PF01551">
    <property type="entry name" value="Peptidase_M23"/>
    <property type="match status" value="1"/>
</dbReference>
<protein>
    <recommendedName>
        <fullName evidence="2">M23ase beta-sheet core domain-containing protein</fullName>
    </recommendedName>
</protein>
<organism evidence="3 4">
    <name type="scientific">Candidatus Liberibacter europaeus</name>
    <dbReference type="NCBI Taxonomy" id="744859"/>
    <lineage>
        <taxon>Bacteria</taxon>
        <taxon>Pseudomonadati</taxon>
        <taxon>Pseudomonadota</taxon>
        <taxon>Alphaproteobacteria</taxon>
        <taxon>Hyphomicrobiales</taxon>
        <taxon>Rhizobiaceae</taxon>
        <taxon>Liberibacter</taxon>
    </lineage>
</organism>
<proteinExistence type="predicted"/>
<dbReference type="AlphaFoldDB" id="A0A2T4VXS7"/>
<dbReference type="InterPro" id="IPR050570">
    <property type="entry name" value="Cell_wall_metabolism_enzyme"/>
</dbReference>
<evidence type="ECO:0000313" key="3">
    <source>
        <dbReference type="EMBL" id="PTL86570.1"/>
    </source>
</evidence>
<dbReference type="PANTHER" id="PTHR21666">
    <property type="entry name" value="PEPTIDASE-RELATED"/>
    <property type="match status" value="1"/>
</dbReference>
<dbReference type="PANTHER" id="PTHR21666:SF270">
    <property type="entry name" value="MUREIN HYDROLASE ACTIVATOR ENVC"/>
    <property type="match status" value="1"/>
</dbReference>
<evidence type="ECO:0000259" key="2">
    <source>
        <dbReference type="Pfam" id="PF01551"/>
    </source>
</evidence>
<accession>A0A2T4VXS7</accession>
<feature type="domain" description="M23ase beta-sheet core" evidence="2">
    <location>
        <begin position="233"/>
        <end position="328"/>
    </location>
</feature>
<feature type="compositionally biased region" description="Polar residues" evidence="1">
    <location>
        <begin position="92"/>
        <end position="109"/>
    </location>
</feature>
<evidence type="ECO:0000256" key="1">
    <source>
        <dbReference type="SAM" id="MobiDB-lite"/>
    </source>
</evidence>
<dbReference type="EMBL" id="PSQJ01000002">
    <property type="protein sequence ID" value="PTL86570.1"/>
    <property type="molecule type" value="Genomic_DNA"/>
</dbReference>
<dbReference type="Proteomes" id="UP000240811">
    <property type="component" value="Unassembled WGS sequence"/>
</dbReference>
<dbReference type="GO" id="GO:0004222">
    <property type="term" value="F:metalloendopeptidase activity"/>
    <property type="evidence" value="ECO:0007669"/>
    <property type="project" value="TreeGrafter"/>
</dbReference>
<dbReference type="SUPFAM" id="SSF51261">
    <property type="entry name" value="Duplicated hybrid motif"/>
    <property type="match status" value="1"/>
</dbReference>
<dbReference type="CDD" id="cd12797">
    <property type="entry name" value="M23_peptidase"/>
    <property type="match status" value="1"/>
</dbReference>
<dbReference type="InterPro" id="IPR011055">
    <property type="entry name" value="Dup_hybrid_motif"/>
</dbReference>
<reference evidence="4" key="1">
    <citation type="submission" date="2018-02" db="EMBL/GenBank/DDBJ databases">
        <title>Genome sequence of Candidatus Liberibacter europaeus.</title>
        <authorList>
            <person name="Frampton R.A."/>
            <person name="Thompson S.M."/>
            <person name="David C."/>
            <person name="Addison S.M."/>
            <person name="Smith G.R."/>
        </authorList>
    </citation>
    <scope>NUCLEOTIDE SEQUENCE [LARGE SCALE GENOMIC DNA]</scope>
</reference>
<evidence type="ECO:0000313" key="4">
    <source>
        <dbReference type="Proteomes" id="UP000240811"/>
    </source>
</evidence>
<dbReference type="InterPro" id="IPR016047">
    <property type="entry name" value="M23ase_b-sheet_dom"/>
</dbReference>
<dbReference type="Gene3D" id="2.70.70.10">
    <property type="entry name" value="Glucose Permease (Domain IIA)"/>
    <property type="match status" value="1"/>
</dbReference>
<sequence length="343" mass="39432">MNLVCKHINHMSNYNNINYHKISTKIIVTLIISVLCHHSTNAEDMPKPPVKISKYPVSIRKYDHKSQHYNDHIPPVYPKQTPKNYTKKISNKKNQQSYPNQQKKQTSLSKNDHLAKTKSQIELTYPRPQLLCDIYKNHMLKGTYIPKKTSIMPKRKFEVKNETAYTTSTAKIRKKNPNIHKNIFSHSKINSNQIIKSIRNKNNNDSHSAINNTKKSEKYLWPVIGNTVDFFRNKNGIDIFVPSNTPIQAAKDGIVIYAGNDLVELGNMIIIRHDKSTATVYGHANVIYVKKGQRVIGGQKIGLSGTSGNTEQPEVYFEFRRNSIAMNPIDFLKQKPQMYDNQK</sequence>
<name>A0A2T4VXS7_9HYPH</name>
<feature type="region of interest" description="Disordered" evidence="1">
    <location>
        <begin position="68"/>
        <end position="115"/>
    </location>
</feature>
<comment type="caution">
    <text evidence="3">The sequence shown here is derived from an EMBL/GenBank/DDBJ whole genome shotgun (WGS) entry which is preliminary data.</text>
</comment>
<gene>
    <name evidence="3" type="ORF">C4617_01750</name>
</gene>